<evidence type="ECO:0000313" key="3">
    <source>
        <dbReference type="WBParaSite" id="PgB06_g059_t01"/>
    </source>
</evidence>
<keyword evidence="2" id="KW-1185">Reference proteome</keyword>
<dbReference type="AlphaFoldDB" id="A0A914ZKK2"/>
<protein>
    <submittedName>
        <fullName evidence="3">Uncharacterized protein</fullName>
    </submittedName>
</protein>
<keyword evidence="1" id="KW-0812">Transmembrane</keyword>
<sequence length="328" mass="36820">FTCINVVMREQCVLYALEIILLYSHLICFAIPTVYKPLTSVPASGLMSAPCLTPTPSSLNFDIFCQFSYHNKPYICDPSGALSRTEIEMLDASIRPLNFTTCFCEHPYSCQPSRSRVAIVVVPSTSIESLGVCDVSMEFTRPYTLAAAALIYAEELAHHWLEGCKADLMLVYIHSFDPGKLRKPYLVPLYRYNYAHLSRFSHPLAVARRRSIYAAIDEYLKGLDKIVSLKSVEVQSSVPDWAILVSFAFVALAFFSIYIGNCITNRIGSNYWQSKSGNAATIRLANERWRAGFGGGVMMQNGGVSMKSSMMFKQFNRRTKLAQNMQKI</sequence>
<dbReference type="PANTHER" id="PTHR33748">
    <property type="entry name" value="PROTEIN CBG04600"/>
    <property type="match status" value="1"/>
</dbReference>
<reference evidence="3" key="1">
    <citation type="submission" date="2022-11" db="UniProtKB">
        <authorList>
            <consortium name="WormBaseParasite"/>
        </authorList>
    </citation>
    <scope>IDENTIFICATION</scope>
</reference>
<feature type="transmembrane region" description="Helical" evidence="1">
    <location>
        <begin position="241"/>
        <end position="260"/>
    </location>
</feature>
<evidence type="ECO:0000313" key="2">
    <source>
        <dbReference type="Proteomes" id="UP000887569"/>
    </source>
</evidence>
<keyword evidence="1" id="KW-0472">Membrane</keyword>
<dbReference type="WBParaSite" id="PgB06_g059_t01">
    <property type="protein sequence ID" value="PgB06_g059_t01"/>
    <property type="gene ID" value="PgB06_g059"/>
</dbReference>
<organism evidence="2 3">
    <name type="scientific">Parascaris univalens</name>
    <name type="common">Nematode worm</name>
    <dbReference type="NCBI Taxonomy" id="6257"/>
    <lineage>
        <taxon>Eukaryota</taxon>
        <taxon>Metazoa</taxon>
        <taxon>Ecdysozoa</taxon>
        <taxon>Nematoda</taxon>
        <taxon>Chromadorea</taxon>
        <taxon>Rhabditida</taxon>
        <taxon>Spirurina</taxon>
        <taxon>Ascaridomorpha</taxon>
        <taxon>Ascaridoidea</taxon>
        <taxon>Ascarididae</taxon>
        <taxon>Parascaris</taxon>
    </lineage>
</organism>
<dbReference type="PANTHER" id="PTHR33748:SF9">
    <property type="entry name" value="PROTEIN CBG04248"/>
    <property type="match status" value="1"/>
</dbReference>
<name>A0A914ZKK2_PARUN</name>
<feature type="transmembrane region" description="Helical" evidence="1">
    <location>
        <begin position="12"/>
        <end position="35"/>
    </location>
</feature>
<accession>A0A914ZKK2</accession>
<keyword evidence="1" id="KW-1133">Transmembrane helix</keyword>
<proteinExistence type="predicted"/>
<dbReference type="GO" id="GO:0016020">
    <property type="term" value="C:membrane"/>
    <property type="evidence" value="ECO:0007669"/>
    <property type="project" value="TreeGrafter"/>
</dbReference>
<dbReference type="Proteomes" id="UP000887569">
    <property type="component" value="Unplaced"/>
</dbReference>
<evidence type="ECO:0000256" key="1">
    <source>
        <dbReference type="SAM" id="Phobius"/>
    </source>
</evidence>